<organism evidence="1 2">
    <name type="scientific">Chryseobacterium artocarpi</name>
    <dbReference type="NCBI Taxonomy" id="1414727"/>
    <lineage>
        <taxon>Bacteria</taxon>
        <taxon>Pseudomonadati</taxon>
        <taxon>Bacteroidota</taxon>
        <taxon>Flavobacteriia</taxon>
        <taxon>Flavobacteriales</taxon>
        <taxon>Weeksellaceae</taxon>
        <taxon>Chryseobacterium group</taxon>
        <taxon>Chryseobacterium</taxon>
    </lineage>
</organism>
<gene>
    <name evidence="1" type="ORF">BBI01_11660</name>
</gene>
<dbReference type="AlphaFoldDB" id="A0A1B8ZG75"/>
<protein>
    <submittedName>
        <fullName evidence="1">Uncharacterized protein</fullName>
    </submittedName>
</protein>
<evidence type="ECO:0000313" key="1">
    <source>
        <dbReference type="EMBL" id="OCA70601.1"/>
    </source>
</evidence>
<comment type="caution">
    <text evidence="1">The sequence shown here is derived from an EMBL/GenBank/DDBJ whole genome shotgun (WGS) entry which is preliminary data.</text>
</comment>
<dbReference type="RefSeq" id="WP_065395012.1">
    <property type="nucleotide sequence ID" value="NZ_MAYH01000034.1"/>
</dbReference>
<accession>A0A1B8ZG75</accession>
<reference evidence="1 2" key="1">
    <citation type="submission" date="2016-07" db="EMBL/GenBank/DDBJ databases">
        <authorList>
            <person name="Jeong J.-J."/>
            <person name="Kim D.W."/>
            <person name="Sang M.K."/>
            <person name="Choi I.-G."/>
            <person name="Kim K.D."/>
        </authorList>
    </citation>
    <scope>NUCLEOTIDE SEQUENCE [LARGE SCALE GENOMIC DNA]</scope>
    <source>
        <strain evidence="1 2">UTM-3</strain>
    </source>
</reference>
<sequence>MKSLEELQNLLLLEVNQNIKKINFAQHIDYYNEIMGDTSILLTSILEEHLLEDKNWDKNRWLDDCLLTNVRLLSNDNFSINGIMIWGRNDTLEEWTQPFYFEMHASNILNQYEFLFVDIDNPEISYEEFNMDRHYWNYKIKHWKYKFKSYW</sequence>
<dbReference type="OrthoDB" id="1264293at2"/>
<dbReference type="EMBL" id="MAYH01000034">
    <property type="protein sequence ID" value="OCA70601.1"/>
    <property type="molecule type" value="Genomic_DNA"/>
</dbReference>
<proteinExistence type="predicted"/>
<dbReference type="Proteomes" id="UP000092651">
    <property type="component" value="Unassembled WGS sequence"/>
</dbReference>
<keyword evidence="2" id="KW-1185">Reference proteome</keyword>
<name>A0A1B8ZG75_9FLAO</name>
<evidence type="ECO:0000313" key="2">
    <source>
        <dbReference type="Proteomes" id="UP000092651"/>
    </source>
</evidence>